<reference evidence="4" key="1">
    <citation type="submission" date="2022-12" db="EMBL/GenBank/DDBJ databases">
        <authorList>
            <person name="Mo P."/>
        </authorList>
    </citation>
    <scope>NUCLEOTIDE SEQUENCE [LARGE SCALE GENOMIC DNA]</scope>
    <source>
        <strain evidence="4">HUAS 3-15</strain>
    </source>
</reference>
<dbReference type="Pfam" id="PF13581">
    <property type="entry name" value="HATPase_c_2"/>
    <property type="match status" value="1"/>
</dbReference>
<proteinExistence type="predicted"/>
<keyword evidence="1" id="KW-0723">Serine/threonine-protein kinase</keyword>
<dbReference type="CDD" id="cd16936">
    <property type="entry name" value="HATPase_RsbW-like"/>
    <property type="match status" value="1"/>
</dbReference>
<feature type="domain" description="Histidine kinase/HSP90-like ATPase" evidence="2">
    <location>
        <begin position="10"/>
        <end position="114"/>
    </location>
</feature>
<sequence length="120" mass="13254">MRNLNTPSLTLSRDTLEDTLTLVSWSPSRIADAQLCLVELITNAWRHGDTPAPGVVILFRDNTLRVGVSDRSSTLPEQRELDPLAESGRGLHLVAALTHRWGVSPQKLGKIVWFELDGDA</sequence>
<accession>A0ABY7Q7I9</accession>
<keyword evidence="1" id="KW-0418">Kinase</keyword>
<evidence type="ECO:0000259" key="2">
    <source>
        <dbReference type="Pfam" id="PF13581"/>
    </source>
</evidence>
<dbReference type="InterPro" id="IPR036890">
    <property type="entry name" value="HATPase_C_sf"/>
</dbReference>
<keyword evidence="1" id="KW-0808">Transferase</keyword>
<keyword evidence="3" id="KW-0547">Nucleotide-binding</keyword>
<dbReference type="PANTHER" id="PTHR35526:SF3">
    <property type="entry name" value="ANTI-SIGMA-F FACTOR RSBW"/>
    <property type="match status" value="1"/>
</dbReference>
<dbReference type="GO" id="GO:0005524">
    <property type="term" value="F:ATP binding"/>
    <property type="evidence" value="ECO:0007669"/>
    <property type="project" value="UniProtKB-KW"/>
</dbReference>
<dbReference type="EMBL" id="CP115450">
    <property type="protein sequence ID" value="WBP88693.1"/>
    <property type="molecule type" value="Genomic_DNA"/>
</dbReference>
<evidence type="ECO:0000256" key="1">
    <source>
        <dbReference type="ARBA" id="ARBA00022527"/>
    </source>
</evidence>
<evidence type="ECO:0000313" key="3">
    <source>
        <dbReference type="EMBL" id="WBP88693.1"/>
    </source>
</evidence>
<dbReference type="PANTHER" id="PTHR35526">
    <property type="entry name" value="ANTI-SIGMA-F FACTOR RSBW-RELATED"/>
    <property type="match status" value="1"/>
</dbReference>
<evidence type="ECO:0000313" key="4">
    <source>
        <dbReference type="Proteomes" id="UP001212821"/>
    </source>
</evidence>
<dbReference type="Gene3D" id="3.30.565.10">
    <property type="entry name" value="Histidine kinase-like ATPase, C-terminal domain"/>
    <property type="match status" value="1"/>
</dbReference>
<organism evidence="3 4">
    <name type="scientific">Kitasatospora cathayae</name>
    <dbReference type="NCBI Taxonomy" id="3004092"/>
    <lineage>
        <taxon>Bacteria</taxon>
        <taxon>Bacillati</taxon>
        <taxon>Actinomycetota</taxon>
        <taxon>Actinomycetes</taxon>
        <taxon>Kitasatosporales</taxon>
        <taxon>Streptomycetaceae</taxon>
        <taxon>Kitasatospora</taxon>
    </lineage>
</organism>
<protein>
    <submittedName>
        <fullName evidence="3">ATP-binding protein</fullName>
    </submittedName>
</protein>
<dbReference type="RefSeq" id="WP_270146746.1">
    <property type="nucleotide sequence ID" value="NZ_CP115450.1"/>
</dbReference>
<name>A0ABY7Q7I9_9ACTN</name>
<keyword evidence="3" id="KW-0067">ATP-binding</keyword>
<keyword evidence="4" id="KW-1185">Reference proteome</keyword>
<gene>
    <name evidence="3" type="ORF">O1G21_24545</name>
</gene>
<dbReference type="Proteomes" id="UP001212821">
    <property type="component" value="Chromosome"/>
</dbReference>
<dbReference type="InterPro" id="IPR050267">
    <property type="entry name" value="Anti-sigma-factor_SerPK"/>
</dbReference>
<dbReference type="SUPFAM" id="SSF55874">
    <property type="entry name" value="ATPase domain of HSP90 chaperone/DNA topoisomerase II/histidine kinase"/>
    <property type="match status" value="1"/>
</dbReference>
<dbReference type="InterPro" id="IPR003594">
    <property type="entry name" value="HATPase_dom"/>
</dbReference>